<dbReference type="InterPro" id="IPR000994">
    <property type="entry name" value="Pept_M24"/>
</dbReference>
<dbReference type="Pfam" id="PF00557">
    <property type="entry name" value="Peptidase_M24"/>
    <property type="match status" value="1"/>
</dbReference>
<evidence type="ECO:0000313" key="3">
    <source>
        <dbReference type="EMBL" id="SDC23414.1"/>
    </source>
</evidence>
<name>A0A1G6JXH6_9FIRM</name>
<feature type="domain" description="Peptidase M24" evidence="1">
    <location>
        <begin position="165"/>
        <end position="372"/>
    </location>
</feature>
<dbReference type="InterPro" id="IPR000587">
    <property type="entry name" value="Creatinase_N"/>
</dbReference>
<dbReference type="Pfam" id="PF01321">
    <property type="entry name" value="Creatinase_N"/>
    <property type="match status" value="1"/>
</dbReference>
<dbReference type="InterPro" id="IPR029149">
    <property type="entry name" value="Creatin/AminoP/Spt16_N"/>
</dbReference>
<dbReference type="PANTHER" id="PTHR46112:SF2">
    <property type="entry name" value="XAA-PRO AMINOPEPTIDASE P-RELATED"/>
    <property type="match status" value="1"/>
</dbReference>
<sequence>MLFTEKEYEQRVKKTKKRMEEAGIEVLIATHPANMNYLTGYDGWSFYVHQCVIVSLDQDEPVWIGRNMDGNAAKVTTFLSEENIRSYADDYVHSPVGKHPIDFVVDVIKDKGWEDKVFGVEMDQFYFTHKTYQILNDSLPNARFKDATFLVAKVRAIKSAQEIEFMKRAGKIAEKVMKIGIDSVNVGVRECDAAAEISHAQISGTEEFGGDYPAIVPLMPAGDGIDAPHLTWSDRRYQENEPVILELSGCYNRYHAPIARTVYLGEAPQRMQEITELVIEGLEETLDFIKPGVTCEAVEEKWRNSIAKGGLVDASRLGYAFGLNYPPDWGEQVASMRPKDKTVLQENMTFHLIPIIWQDEIGFEMSSAIRITENGCEEFYDFPKKLYTK</sequence>
<feature type="domain" description="Creatinase N-terminal" evidence="2">
    <location>
        <begin position="11"/>
        <end position="157"/>
    </location>
</feature>
<dbReference type="SUPFAM" id="SSF55920">
    <property type="entry name" value="Creatinase/aminopeptidase"/>
    <property type="match status" value="1"/>
</dbReference>
<dbReference type="InterPro" id="IPR036005">
    <property type="entry name" value="Creatinase/aminopeptidase-like"/>
</dbReference>
<dbReference type="Gene3D" id="3.90.230.10">
    <property type="entry name" value="Creatinase/methionine aminopeptidase superfamily"/>
    <property type="match status" value="1"/>
</dbReference>
<dbReference type="OrthoDB" id="9806388at2"/>
<dbReference type="PANTHER" id="PTHR46112">
    <property type="entry name" value="AMINOPEPTIDASE"/>
    <property type="match status" value="1"/>
</dbReference>
<evidence type="ECO:0000259" key="1">
    <source>
        <dbReference type="Pfam" id="PF00557"/>
    </source>
</evidence>
<dbReference type="Gene3D" id="3.40.350.10">
    <property type="entry name" value="Creatinase/prolidase N-terminal domain"/>
    <property type="match status" value="1"/>
</dbReference>
<dbReference type="STRING" id="54121.SAMN04515653_12916"/>
<dbReference type="AlphaFoldDB" id="A0A1G6JXH6"/>
<gene>
    <name evidence="3" type="ORF">SAMN04488597_103160</name>
</gene>
<accession>A0A1G6JXH6</accession>
<dbReference type="CDD" id="cd01066">
    <property type="entry name" value="APP_MetAP"/>
    <property type="match status" value="1"/>
</dbReference>
<dbReference type="RefSeq" id="WP_073159392.1">
    <property type="nucleotide sequence ID" value="NZ_FMYT01000003.1"/>
</dbReference>
<dbReference type="SUPFAM" id="SSF53092">
    <property type="entry name" value="Creatinase/prolidase N-terminal domain"/>
    <property type="match status" value="1"/>
</dbReference>
<evidence type="ECO:0000313" key="4">
    <source>
        <dbReference type="Proteomes" id="UP000324896"/>
    </source>
</evidence>
<organism evidence="3 4">
    <name type="scientific">Halanaerobium congolense</name>
    <dbReference type="NCBI Taxonomy" id="54121"/>
    <lineage>
        <taxon>Bacteria</taxon>
        <taxon>Bacillati</taxon>
        <taxon>Bacillota</taxon>
        <taxon>Clostridia</taxon>
        <taxon>Halanaerobiales</taxon>
        <taxon>Halanaerobiaceae</taxon>
        <taxon>Halanaerobium</taxon>
    </lineage>
</organism>
<protein>
    <submittedName>
        <fullName evidence="3">Creatinase/Prolidase N-terminal domain-containing protein</fullName>
    </submittedName>
</protein>
<reference evidence="3 4" key="1">
    <citation type="submission" date="2016-10" db="EMBL/GenBank/DDBJ databases">
        <authorList>
            <person name="Varghese N."/>
            <person name="Submissions S."/>
        </authorList>
    </citation>
    <scope>NUCLEOTIDE SEQUENCE [LARGE SCALE GENOMIC DNA]</scope>
    <source>
        <strain evidence="3 4">WG10</strain>
    </source>
</reference>
<evidence type="ECO:0000259" key="2">
    <source>
        <dbReference type="Pfam" id="PF01321"/>
    </source>
</evidence>
<dbReference type="EMBL" id="FMYT01000003">
    <property type="protein sequence ID" value="SDC23414.1"/>
    <property type="molecule type" value="Genomic_DNA"/>
</dbReference>
<dbReference type="InterPro" id="IPR050659">
    <property type="entry name" value="Peptidase_M24B"/>
</dbReference>
<dbReference type="Proteomes" id="UP000324896">
    <property type="component" value="Unassembled WGS sequence"/>
</dbReference>
<proteinExistence type="predicted"/>